<evidence type="ECO:0000313" key="5">
    <source>
        <dbReference type="Proteomes" id="UP000261540"/>
    </source>
</evidence>
<dbReference type="GeneTree" id="ENSGT00940000157352"/>
<dbReference type="Ensembl" id="ENSPKIT00000000826.1">
    <property type="protein sequence ID" value="ENSPKIP00000020212.1"/>
    <property type="gene ID" value="ENSPKIG00000005075.1"/>
</dbReference>
<keyword evidence="1" id="KW-0489">Methyltransferase</keyword>
<dbReference type="GO" id="GO:0003723">
    <property type="term" value="F:RNA binding"/>
    <property type="evidence" value="ECO:0007669"/>
    <property type="project" value="UniProtKB-UniRule"/>
</dbReference>
<dbReference type="STRING" id="1676925.ENSPKIP00000020212"/>
<dbReference type="InterPro" id="IPR001678">
    <property type="entry name" value="MeTrfase_RsmB-F_NOP2_dom"/>
</dbReference>
<keyword evidence="5" id="KW-1185">Reference proteome</keyword>
<dbReference type="GO" id="GO:0032259">
    <property type="term" value="P:methylation"/>
    <property type="evidence" value="ECO:0007669"/>
    <property type="project" value="UniProtKB-KW"/>
</dbReference>
<dbReference type="PANTHER" id="PTHR14663:SF2">
    <property type="entry name" value="METHYLTRANSFERASE NSUN7-RELATED"/>
    <property type="match status" value="1"/>
</dbReference>
<feature type="region of interest" description="Disordered" evidence="2">
    <location>
        <begin position="411"/>
        <end position="511"/>
    </location>
</feature>
<evidence type="ECO:0000259" key="3">
    <source>
        <dbReference type="PROSITE" id="PS51686"/>
    </source>
</evidence>
<dbReference type="InterPro" id="IPR049561">
    <property type="entry name" value="NSUN5_7_fdxn-like"/>
</dbReference>
<protein>
    <submittedName>
        <fullName evidence="4">NOP2/Sun RNA methyltransferase family member 7</fullName>
    </submittedName>
</protein>
<accession>A0A3B3RNR8</accession>
<reference evidence="4" key="1">
    <citation type="submission" date="2025-08" db="UniProtKB">
        <authorList>
            <consortium name="Ensembl"/>
        </authorList>
    </citation>
    <scope>IDENTIFICATION</scope>
</reference>
<dbReference type="InterPro" id="IPR029063">
    <property type="entry name" value="SAM-dependent_MTases_sf"/>
</dbReference>
<dbReference type="Pfam" id="PF21148">
    <property type="entry name" value="NSUN5_fdxn-like"/>
    <property type="match status" value="1"/>
</dbReference>
<evidence type="ECO:0000256" key="2">
    <source>
        <dbReference type="SAM" id="MobiDB-lite"/>
    </source>
</evidence>
<name>A0A3B3RNR8_9TELE</name>
<keyword evidence="1" id="KW-0949">S-adenosyl-L-methionine</keyword>
<dbReference type="Gene3D" id="3.30.70.1170">
    <property type="entry name" value="Sun protein, domain 3"/>
    <property type="match status" value="1"/>
</dbReference>
<sequence length="511" mass="55952">MSLAMVMLYDLQDIKFIPRKRPSSDPVERLADVVEMERYLNSSRTKLAASLARCRIRSGLLSIDAVLPESVRKRRERASSLPLFAWVNSLKTCLEDVCSALEAGGFSEVNGLEQLQGAAFCRDPHCRDLLAFPSRLRGRLYGSPLFIHRRLLVQDKCRTLALKCMSPLLAKGSNLLLAGALSASSIAHAAALAASHSAHVYICRASHMGPQRGELQRCLSDMGCKNVRLLPELFTELEPSDMLLYRVQVILLMPPCSASGVSDPVQFLLAESGDLDLLPGFSRGSLSSQKLADLEDRQTQYLTHAMMLPKVREVVYCTCSVRREENEDVVERALKLGGGARHQPFRVKPLALSSISMSPGGGADDPFFRTSPSEDSNGCFVAWLTMELDPEEEVQKVLERAAARGLLADGVGGVEASRPPKTTRRRRMGSVTLGTRPAARPRGSSMRQVHSQEVPEAGSQPGGSLKGPVSKRSSRRKVGKRKAAKRASKAKTGSLDPSPFLRWPRPNTVNQ</sequence>
<proteinExistence type="inferred from homology"/>
<evidence type="ECO:0000256" key="1">
    <source>
        <dbReference type="PROSITE-ProRule" id="PRU01023"/>
    </source>
</evidence>
<keyword evidence="1" id="KW-0694">RNA-binding</keyword>
<reference evidence="4" key="2">
    <citation type="submission" date="2025-09" db="UniProtKB">
        <authorList>
            <consortium name="Ensembl"/>
        </authorList>
    </citation>
    <scope>IDENTIFICATION</scope>
</reference>
<dbReference type="Gene3D" id="3.40.50.150">
    <property type="entry name" value="Vaccinia Virus protein VP39"/>
    <property type="match status" value="1"/>
</dbReference>
<dbReference type="SUPFAM" id="SSF53335">
    <property type="entry name" value="S-adenosyl-L-methionine-dependent methyltransferases"/>
    <property type="match status" value="1"/>
</dbReference>
<feature type="active site" description="Nucleophile" evidence="1">
    <location>
        <position position="319"/>
    </location>
</feature>
<evidence type="ECO:0000313" key="4">
    <source>
        <dbReference type="Ensembl" id="ENSPKIP00000020212.1"/>
    </source>
</evidence>
<organism evidence="4 5">
    <name type="scientific">Paramormyrops kingsleyae</name>
    <dbReference type="NCBI Taxonomy" id="1676925"/>
    <lineage>
        <taxon>Eukaryota</taxon>
        <taxon>Metazoa</taxon>
        <taxon>Chordata</taxon>
        <taxon>Craniata</taxon>
        <taxon>Vertebrata</taxon>
        <taxon>Euteleostomi</taxon>
        <taxon>Actinopterygii</taxon>
        <taxon>Neopterygii</taxon>
        <taxon>Teleostei</taxon>
        <taxon>Osteoglossocephala</taxon>
        <taxon>Osteoglossomorpha</taxon>
        <taxon>Osteoglossiformes</taxon>
        <taxon>Mormyridae</taxon>
        <taxon>Paramormyrops</taxon>
    </lineage>
</organism>
<comment type="caution">
    <text evidence="1">Lacks conserved residue(s) required for the propagation of feature annotation.</text>
</comment>
<keyword evidence="1" id="KW-0808">Transferase</keyword>
<dbReference type="GO" id="GO:0008168">
    <property type="term" value="F:methyltransferase activity"/>
    <property type="evidence" value="ECO:0007669"/>
    <property type="project" value="UniProtKB-KW"/>
</dbReference>
<feature type="domain" description="SAM-dependent MTase RsmB/NOP-type" evidence="3">
    <location>
        <begin position="73"/>
        <end position="387"/>
    </location>
</feature>
<dbReference type="InterPro" id="IPR042620">
    <property type="entry name" value="NSUN7"/>
</dbReference>
<dbReference type="AlphaFoldDB" id="A0A3B3RNR8"/>
<comment type="similarity">
    <text evidence="1">Belongs to the class I-like SAM-binding methyltransferase superfamily. RsmB/NOP family.</text>
</comment>
<feature type="compositionally biased region" description="Basic residues" evidence="2">
    <location>
        <begin position="472"/>
        <end position="489"/>
    </location>
</feature>
<dbReference type="PANTHER" id="PTHR14663">
    <property type="entry name" value="METHYLTRANSFERASE NSUN7-RELATED"/>
    <property type="match status" value="1"/>
</dbReference>
<dbReference type="PROSITE" id="PS51686">
    <property type="entry name" value="SAM_MT_RSMB_NOP"/>
    <property type="match status" value="1"/>
</dbReference>
<dbReference type="Proteomes" id="UP000261540">
    <property type="component" value="Unplaced"/>
</dbReference>